<evidence type="ECO:0000313" key="2">
    <source>
        <dbReference type="Proteomes" id="UP000265520"/>
    </source>
</evidence>
<reference evidence="1 2" key="1">
    <citation type="journal article" date="2018" name="Front. Plant Sci.">
        <title>Red Clover (Trifolium pratense) and Zigzag Clover (T. medium) - A Picture of Genomic Similarities and Differences.</title>
        <authorList>
            <person name="Dluhosova J."/>
            <person name="Istvanek J."/>
            <person name="Nedelnik J."/>
            <person name="Repkova J."/>
        </authorList>
    </citation>
    <scope>NUCLEOTIDE SEQUENCE [LARGE SCALE GENOMIC DNA]</scope>
    <source>
        <strain evidence="2">cv. 10/8</strain>
        <tissue evidence="1">Leaf</tissue>
    </source>
</reference>
<evidence type="ECO:0000313" key="1">
    <source>
        <dbReference type="EMBL" id="MCI13885.1"/>
    </source>
</evidence>
<comment type="caution">
    <text evidence="1">The sequence shown here is derived from an EMBL/GenBank/DDBJ whole genome shotgun (WGS) entry which is preliminary data.</text>
</comment>
<organism evidence="1 2">
    <name type="scientific">Trifolium medium</name>
    <dbReference type="NCBI Taxonomy" id="97028"/>
    <lineage>
        <taxon>Eukaryota</taxon>
        <taxon>Viridiplantae</taxon>
        <taxon>Streptophyta</taxon>
        <taxon>Embryophyta</taxon>
        <taxon>Tracheophyta</taxon>
        <taxon>Spermatophyta</taxon>
        <taxon>Magnoliopsida</taxon>
        <taxon>eudicotyledons</taxon>
        <taxon>Gunneridae</taxon>
        <taxon>Pentapetalae</taxon>
        <taxon>rosids</taxon>
        <taxon>fabids</taxon>
        <taxon>Fabales</taxon>
        <taxon>Fabaceae</taxon>
        <taxon>Papilionoideae</taxon>
        <taxon>50 kb inversion clade</taxon>
        <taxon>NPAAA clade</taxon>
        <taxon>Hologalegina</taxon>
        <taxon>IRL clade</taxon>
        <taxon>Trifolieae</taxon>
        <taxon>Trifolium</taxon>
    </lineage>
</organism>
<protein>
    <submittedName>
        <fullName evidence="1">Uncharacterized protein</fullName>
    </submittedName>
</protein>
<proteinExistence type="predicted"/>
<gene>
    <name evidence="1" type="ORF">A2U01_0035007</name>
</gene>
<accession>A0A392PSJ0</accession>
<keyword evidence="2" id="KW-1185">Reference proteome</keyword>
<sequence length="69" mass="7607">RTTGRSAAKRKRRTLISEGIVQRCKEICNAILGAGMDGGSSDGDERKRQLLSSISEKGESYREGVFLEF</sequence>
<dbReference type="Proteomes" id="UP000265520">
    <property type="component" value="Unassembled WGS sequence"/>
</dbReference>
<feature type="non-terminal residue" evidence="1">
    <location>
        <position position="1"/>
    </location>
</feature>
<name>A0A392PSJ0_9FABA</name>
<dbReference type="EMBL" id="LXQA010090038">
    <property type="protein sequence ID" value="MCI13885.1"/>
    <property type="molecule type" value="Genomic_DNA"/>
</dbReference>
<dbReference type="AlphaFoldDB" id="A0A392PSJ0"/>